<evidence type="ECO:0000256" key="9">
    <source>
        <dbReference type="ARBA" id="ARBA00049091"/>
    </source>
</evidence>
<keyword evidence="2" id="KW-0575">Peroxidase</keyword>
<reference evidence="12 13" key="1">
    <citation type="submission" date="2019-07" db="EMBL/GenBank/DDBJ databases">
        <title>Rhodotorula toruloides NBRC10032 genome sequencing.</title>
        <authorList>
            <person name="Shida Y."/>
            <person name="Takaku H."/>
            <person name="Ogasawara W."/>
            <person name="Mori K."/>
        </authorList>
    </citation>
    <scope>NUCLEOTIDE SEQUENCE [LARGE SCALE GENOMIC DNA]</scope>
    <source>
        <strain evidence="12 13">NBRC10032</strain>
    </source>
</reference>
<evidence type="ECO:0000256" key="10">
    <source>
        <dbReference type="SAM" id="MobiDB-lite"/>
    </source>
</evidence>
<name>A0A511KJB9_RHOTO</name>
<proteinExistence type="inferred from homology"/>
<gene>
    <name evidence="12" type="ORF">Rt10032_c09g4022</name>
</gene>
<evidence type="ECO:0000256" key="8">
    <source>
        <dbReference type="ARBA" id="ARBA00038489"/>
    </source>
</evidence>
<evidence type="ECO:0000256" key="2">
    <source>
        <dbReference type="ARBA" id="ARBA00022559"/>
    </source>
</evidence>
<dbReference type="InterPro" id="IPR013766">
    <property type="entry name" value="Thioredoxin_domain"/>
</dbReference>
<evidence type="ECO:0000256" key="4">
    <source>
        <dbReference type="ARBA" id="ARBA00023002"/>
    </source>
</evidence>
<comment type="caution">
    <text evidence="12">The sequence shown here is derived from an EMBL/GenBank/DDBJ whole genome shotgun (WGS) entry which is preliminary data.</text>
</comment>
<evidence type="ECO:0000313" key="13">
    <source>
        <dbReference type="Proteomes" id="UP000321518"/>
    </source>
</evidence>
<dbReference type="AlphaFoldDB" id="A0A511KJB9"/>
<dbReference type="PROSITE" id="PS51352">
    <property type="entry name" value="THIOREDOXIN_2"/>
    <property type="match status" value="1"/>
</dbReference>
<dbReference type="InterPro" id="IPR050924">
    <property type="entry name" value="Peroxiredoxin_BCP/PrxQ"/>
</dbReference>
<keyword evidence="5" id="KW-1015">Disulfide bond</keyword>
<evidence type="ECO:0000259" key="11">
    <source>
        <dbReference type="PROSITE" id="PS51352"/>
    </source>
</evidence>
<dbReference type="OrthoDB" id="338622at2759"/>
<dbReference type="GO" id="GO:0045454">
    <property type="term" value="P:cell redox homeostasis"/>
    <property type="evidence" value="ECO:0007669"/>
    <property type="project" value="TreeGrafter"/>
</dbReference>
<evidence type="ECO:0000256" key="6">
    <source>
        <dbReference type="ARBA" id="ARBA00023284"/>
    </source>
</evidence>
<dbReference type="InterPro" id="IPR000866">
    <property type="entry name" value="AhpC/TSA"/>
</dbReference>
<dbReference type="Pfam" id="PF00578">
    <property type="entry name" value="AhpC-TSA"/>
    <property type="match status" value="1"/>
</dbReference>
<dbReference type="EC" id="1.11.1.24" evidence="1"/>
<feature type="region of interest" description="Disordered" evidence="10">
    <location>
        <begin position="1"/>
        <end position="121"/>
    </location>
</feature>
<dbReference type="PANTHER" id="PTHR42801">
    <property type="entry name" value="THIOREDOXIN-DEPENDENT PEROXIDE REDUCTASE"/>
    <property type="match status" value="1"/>
</dbReference>
<protein>
    <recommendedName>
        <fullName evidence="1">thioredoxin-dependent peroxiredoxin</fullName>
        <ecNumber evidence="1">1.11.1.24</ecNumber>
    </recommendedName>
    <alternativeName>
        <fullName evidence="7">Thioredoxin peroxidase</fullName>
    </alternativeName>
</protein>
<evidence type="ECO:0000256" key="3">
    <source>
        <dbReference type="ARBA" id="ARBA00022862"/>
    </source>
</evidence>
<keyword evidence="3" id="KW-0049">Antioxidant</keyword>
<dbReference type="GO" id="GO:0005737">
    <property type="term" value="C:cytoplasm"/>
    <property type="evidence" value="ECO:0007669"/>
    <property type="project" value="TreeGrafter"/>
</dbReference>
<accession>A0A511KJB9</accession>
<feature type="domain" description="Thioredoxin" evidence="11">
    <location>
        <begin position="124"/>
        <end position="268"/>
    </location>
</feature>
<dbReference type="CDD" id="cd03017">
    <property type="entry name" value="PRX_BCP"/>
    <property type="match status" value="1"/>
</dbReference>
<comment type="similarity">
    <text evidence="8">Belongs to the peroxiredoxin family. BCP/PrxQ subfamily.</text>
</comment>
<evidence type="ECO:0000256" key="1">
    <source>
        <dbReference type="ARBA" id="ARBA00013017"/>
    </source>
</evidence>
<feature type="compositionally biased region" description="Basic residues" evidence="10">
    <location>
        <begin position="35"/>
        <end position="72"/>
    </location>
</feature>
<evidence type="ECO:0000256" key="7">
    <source>
        <dbReference type="ARBA" id="ARBA00032824"/>
    </source>
</evidence>
<dbReference type="Gene3D" id="3.40.30.10">
    <property type="entry name" value="Glutaredoxin"/>
    <property type="match status" value="1"/>
</dbReference>
<dbReference type="GO" id="GO:0008379">
    <property type="term" value="F:thioredoxin peroxidase activity"/>
    <property type="evidence" value="ECO:0007669"/>
    <property type="project" value="TreeGrafter"/>
</dbReference>
<dbReference type="GO" id="GO:0034599">
    <property type="term" value="P:cellular response to oxidative stress"/>
    <property type="evidence" value="ECO:0007669"/>
    <property type="project" value="TreeGrafter"/>
</dbReference>
<dbReference type="Proteomes" id="UP000321518">
    <property type="component" value="Unassembled WGS sequence"/>
</dbReference>
<keyword evidence="6" id="KW-0676">Redox-active center</keyword>
<comment type="catalytic activity">
    <reaction evidence="9">
        <text>a hydroperoxide + [thioredoxin]-dithiol = an alcohol + [thioredoxin]-disulfide + H2O</text>
        <dbReference type="Rhea" id="RHEA:62620"/>
        <dbReference type="Rhea" id="RHEA-COMP:10698"/>
        <dbReference type="Rhea" id="RHEA-COMP:10700"/>
        <dbReference type="ChEBI" id="CHEBI:15377"/>
        <dbReference type="ChEBI" id="CHEBI:29950"/>
        <dbReference type="ChEBI" id="CHEBI:30879"/>
        <dbReference type="ChEBI" id="CHEBI:35924"/>
        <dbReference type="ChEBI" id="CHEBI:50058"/>
        <dbReference type="EC" id="1.11.1.24"/>
    </reaction>
</comment>
<evidence type="ECO:0000313" key="12">
    <source>
        <dbReference type="EMBL" id="GEM10005.1"/>
    </source>
</evidence>
<sequence length="268" mass="28964">MPTLRSESAPRRSSRVVQAEQAAAKAKEAASAASKKARPAAKKAGKVVKKTAAKAKTAVRKIVVKPAAKKVAKAAGVDVKEDEDEVNKAKPTSRKRKADDAEGDNDEKENSKKQKKDESVSGKYTVGDVVEDVVLRNEDDKEVSLESLYKEKGLVIFSYPKADTPGCTNQACGYRDIHSEFSGLGYGVYGLSKDKPTAQLKWKTKHTLSYSLLCDPEDKLLKKLGATAANKRCHWVIGKGGKLLEAAIGLDFIKSIKDDGAADEKEAE</sequence>
<organism evidence="12 13">
    <name type="scientific">Rhodotorula toruloides</name>
    <name type="common">Yeast</name>
    <name type="synonym">Rhodosporidium toruloides</name>
    <dbReference type="NCBI Taxonomy" id="5286"/>
    <lineage>
        <taxon>Eukaryota</taxon>
        <taxon>Fungi</taxon>
        <taxon>Dikarya</taxon>
        <taxon>Basidiomycota</taxon>
        <taxon>Pucciniomycotina</taxon>
        <taxon>Microbotryomycetes</taxon>
        <taxon>Sporidiobolales</taxon>
        <taxon>Sporidiobolaceae</taxon>
        <taxon>Rhodotorula</taxon>
    </lineage>
</organism>
<dbReference type="InterPro" id="IPR036249">
    <property type="entry name" value="Thioredoxin-like_sf"/>
</dbReference>
<dbReference type="SUPFAM" id="SSF52833">
    <property type="entry name" value="Thioredoxin-like"/>
    <property type="match status" value="1"/>
</dbReference>
<feature type="compositionally biased region" description="Basic and acidic residues" evidence="10">
    <location>
        <begin position="108"/>
        <end position="120"/>
    </location>
</feature>
<dbReference type="EMBL" id="BJWK01000009">
    <property type="protein sequence ID" value="GEM10005.1"/>
    <property type="molecule type" value="Genomic_DNA"/>
</dbReference>
<dbReference type="PANTHER" id="PTHR42801:SF23">
    <property type="entry name" value="PEROXIREDOXIN DOT5"/>
    <property type="match status" value="1"/>
</dbReference>
<feature type="compositionally biased region" description="Low complexity" evidence="10">
    <location>
        <begin position="16"/>
        <end position="34"/>
    </location>
</feature>
<keyword evidence="4" id="KW-0560">Oxidoreductase</keyword>
<evidence type="ECO:0000256" key="5">
    <source>
        <dbReference type="ARBA" id="ARBA00023157"/>
    </source>
</evidence>